<dbReference type="Proteomes" id="UP000828048">
    <property type="component" value="Chromosome 2"/>
</dbReference>
<comment type="caution">
    <text evidence="1">The sequence shown here is derived from an EMBL/GenBank/DDBJ whole genome shotgun (WGS) entry which is preliminary data.</text>
</comment>
<evidence type="ECO:0000313" key="2">
    <source>
        <dbReference type="Proteomes" id="UP000828048"/>
    </source>
</evidence>
<dbReference type="EMBL" id="CM037152">
    <property type="protein sequence ID" value="KAH7835449.1"/>
    <property type="molecule type" value="Genomic_DNA"/>
</dbReference>
<keyword evidence="2" id="KW-1185">Reference proteome</keyword>
<organism evidence="1 2">
    <name type="scientific">Vaccinium darrowii</name>
    <dbReference type="NCBI Taxonomy" id="229202"/>
    <lineage>
        <taxon>Eukaryota</taxon>
        <taxon>Viridiplantae</taxon>
        <taxon>Streptophyta</taxon>
        <taxon>Embryophyta</taxon>
        <taxon>Tracheophyta</taxon>
        <taxon>Spermatophyta</taxon>
        <taxon>Magnoliopsida</taxon>
        <taxon>eudicotyledons</taxon>
        <taxon>Gunneridae</taxon>
        <taxon>Pentapetalae</taxon>
        <taxon>asterids</taxon>
        <taxon>Ericales</taxon>
        <taxon>Ericaceae</taxon>
        <taxon>Vaccinioideae</taxon>
        <taxon>Vaccinieae</taxon>
        <taxon>Vaccinium</taxon>
    </lineage>
</organism>
<name>A0ACB7X4L1_9ERIC</name>
<proteinExistence type="predicted"/>
<protein>
    <submittedName>
        <fullName evidence="1">Uncharacterized protein</fullName>
    </submittedName>
</protein>
<accession>A0ACB7X4L1</accession>
<gene>
    <name evidence="1" type="ORF">Vadar_026216</name>
</gene>
<reference evidence="1 2" key="1">
    <citation type="journal article" date="2021" name="Hortic Res">
        <title>High-quality reference genome and annotation aids understanding of berry development for evergreen blueberry (Vaccinium darrowii).</title>
        <authorList>
            <person name="Yu J."/>
            <person name="Hulse-Kemp A.M."/>
            <person name="Babiker E."/>
            <person name="Staton M."/>
        </authorList>
    </citation>
    <scope>NUCLEOTIDE SEQUENCE [LARGE SCALE GENOMIC DNA]</scope>
    <source>
        <strain evidence="2">cv. NJ 8807/NJ 8810</strain>
        <tissue evidence="1">Young leaf</tissue>
    </source>
</reference>
<sequence length="247" mass="27679">MTKKRYRTCEIDQSRSALPSTQPHASSQPTHFAGASPPHQLPKTSQPPKLHNSSHPIQSHGCSQPHEAEEDLNVEDHADDELVARIRVNSPPMDKNWMTKNRSSRDYLQGVIDFLGFASLNASKDGRILCPCVKCVNSYMLSLKAVHDHLVSYGISQGYNCWYYHGETLSATTSSNTYEASVEEIGLEYGDIEAMLHDVFSMHNPCTEERNEREPFSRGPSEQPRQEPNKNAQRFYGVASSLKATSL</sequence>
<evidence type="ECO:0000313" key="1">
    <source>
        <dbReference type="EMBL" id="KAH7835449.1"/>
    </source>
</evidence>